<accession>A0ABQ6WC87</accession>
<protein>
    <submittedName>
        <fullName evidence="3">Uncharacterized protein</fullName>
    </submittedName>
</protein>
<keyword evidence="2" id="KW-0472">Membrane</keyword>
<evidence type="ECO:0000313" key="4">
    <source>
        <dbReference type="Proteomes" id="UP000325395"/>
    </source>
</evidence>
<sequence length="138" mass="15286">MQWQPPSAPRGPSKPELQPILRPDRVTQEDGLAHIKATTWSPERPRRPWVRTTLITVLLSIMSIISLLAFFSLGLGINGLPHARLSSPSYGKPVNPIKDTPIKNVVCFDFYRLLNGYPSRPSVLSNTIGGTGRGEPEF</sequence>
<keyword evidence="2" id="KW-0812">Transmembrane</keyword>
<evidence type="ECO:0000313" key="3">
    <source>
        <dbReference type="EMBL" id="KAE8413766.1"/>
    </source>
</evidence>
<organism evidence="3 4">
    <name type="scientific">Aspergillus pseudocaelatus</name>
    <dbReference type="NCBI Taxonomy" id="1825620"/>
    <lineage>
        <taxon>Eukaryota</taxon>
        <taxon>Fungi</taxon>
        <taxon>Dikarya</taxon>
        <taxon>Ascomycota</taxon>
        <taxon>Pezizomycotina</taxon>
        <taxon>Eurotiomycetes</taxon>
        <taxon>Eurotiomycetidae</taxon>
        <taxon>Eurotiales</taxon>
        <taxon>Aspergillaceae</taxon>
        <taxon>Aspergillus</taxon>
        <taxon>Aspergillus subgen. Circumdati</taxon>
    </lineage>
</organism>
<dbReference type="Proteomes" id="UP000325395">
    <property type="component" value="Unassembled WGS sequence"/>
</dbReference>
<proteinExistence type="predicted"/>
<feature type="transmembrane region" description="Helical" evidence="2">
    <location>
        <begin position="54"/>
        <end position="77"/>
    </location>
</feature>
<feature type="region of interest" description="Disordered" evidence="1">
    <location>
        <begin position="1"/>
        <end position="23"/>
    </location>
</feature>
<reference evidence="3 4" key="1">
    <citation type="submission" date="2019-04" db="EMBL/GenBank/DDBJ databases">
        <authorList>
            <consortium name="DOE Joint Genome Institute"/>
            <person name="Mondo S."/>
            <person name="Kjaerbolling I."/>
            <person name="Vesth T."/>
            <person name="Frisvad J.C."/>
            <person name="Nybo J.L."/>
            <person name="Theobald S."/>
            <person name="Kildgaard S."/>
            <person name="Isbrandt T."/>
            <person name="Kuo A."/>
            <person name="Sato A."/>
            <person name="Lyhne E.K."/>
            <person name="Kogle M.E."/>
            <person name="Wiebenga A."/>
            <person name="Kun R.S."/>
            <person name="Lubbers R.J."/>
            <person name="Makela M.R."/>
            <person name="Barry K."/>
            <person name="Chovatia M."/>
            <person name="Clum A."/>
            <person name="Daum C."/>
            <person name="Haridas S."/>
            <person name="He G."/>
            <person name="LaButti K."/>
            <person name="Lipzen A."/>
            <person name="Riley R."/>
            <person name="Salamov A."/>
            <person name="Simmons B.A."/>
            <person name="Magnuson J.K."/>
            <person name="Henrissat B."/>
            <person name="Mortensen U.H."/>
            <person name="Larsen T.O."/>
            <person name="Devries R.P."/>
            <person name="Grigoriev I.V."/>
            <person name="Machida M."/>
            <person name="Baker S.E."/>
            <person name="Andersen M.R."/>
            <person name="Cantor M.N."/>
            <person name="Hua S.X."/>
        </authorList>
    </citation>
    <scope>NUCLEOTIDE SEQUENCE [LARGE SCALE GENOMIC DNA]</scope>
    <source>
        <strain evidence="3 4">CBS 117616</strain>
    </source>
</reference>
<dbReference type="EMBL" id="ML735799">
    <property type="protein sequence ID" value="KAE8413766.1"/>
    <property type="molecule type" value="Genomic_DNA"/>
</dbReference>
<evidence type="ECO:0000256" key="1">
    <source>
        <dbReference type="SAM" id="MobiDB-lite"/>
    </source>
</evidence>
<evidence type="ECO:0000256" key="2">
    <source>
        <dbReference type="SAM" id="Phobius"/>
    </source>
</evidence>
<keyword evidence="2" id="KW-1133">Transmembrane helix</keyword>
<gene>
    <name evidence="3" type="ORF">BDV36DRAFT_24015</name>
</gene>
<keyword evidence="4" id="KW-1185">Reference proteome</keyword>
<name>A0ABQ6WC87_9EURO</name>